<accession>A0A7Y7QXH6</accession>
<dbReference type="EMBL" id="JABEOV010000005">
    <property type="protein sequence ID" value="NNG52433.1"/>
    <property type="molecule type" value="Genomic_DNA"/>
</dbReference>
<dbReference type="GO" id="GO:0015288">
    <property type="term" value="F:porin activity"/>
    <property type="evidence" value="ECO:0007669"/>
    <property type="project" value="InterPro"/>
</dbReference>
<keyword evidence="2" id="KW-0732">Signal</keyword>
<dbReference type="AlphaFoldDB" id="A0A7Y7QXH6"/>
<evidence type="ECO:0000313" key="4">
    <source>
        <dbReference type="EMBL" id="NVP32179.1"/>
    </source>
</evidence>
<keyword evidence="6" id="KW-1185">Reference proteome</keyword>
<dbReference type="Proteomes" id="UP000531581">
    <property type="component" value="Unassembled WGS sequence"/>
</dbReference>
<evidence type="ECO:0000313" key="3">
    <source>
        <dbReference type="EMBL" id="NNG52433.1"/>
    </source>
</evidence>
<dbReference type="EMBL" id="JABYQV010000012">
    <property type="protein sequence ID" value="NVP32179.1"/>
    <property type="molecule type" value="Genomic_DNA"/>
</dbReference>
<name>A0A7Y7QXH6_9SPHN</name>
<feature type="signal peptide" evidence="2">
    <location>
        <begin position="1"/>
        <end position="24"/>
    </location>
</feature>
<dbReference type="Proteomes" id="UP000557656">
    <property type="component" value="Unassembled WGS sequence"/>
</dbReference>
<dbReference type="Pfam" id="PF04966">
    <property type="entry name" value="OprB"/>
    <property type="match status" value="1"/>
</dbReference>
<sequence length="393" mass="41848">MASRRSITCIAALTLAAWSCPATAQTRSEDEPEAGPLALDLIYKADLIAVGASKRVRGVRYLDNLDAVATLDLDRATHWKGASAYVGILSNAGGRPNAIAGTLQGVNNIEVNSPDLLLYQAWVQQRFAGDRASLLIGKYDLNSEFYYNAAASQLIAPAFGIGSELAATGPNGPSIFPQTDLAVRLRLDGKHHYAQAAIVRAPRGTTDQGGRRSALFIAELGVKGRTAISVGGWTYSHRQPRTVPPGVIVTADTAASHGVYALVERDLVGQADRPGHWIGFMRVGFSDGLTTPFGDGLQLGVAGHAILAGRRDSHISIGFATAGISTAYRQSNPPDEAPLVKSETMVELTYSDRVAPFLTLQPDVQYVHRPSGLRDAPGVLVVGLRAIVDWKVF</sequence>
<dbReference type="InterPro" id="IPR007049">
    <property type="entry name" value="Carb-sel_porin_OprB"/>
</dbReference>
<feature type="chain" id="PRO_5031609440" evidence="2">
    <location>
        <begin position="25"/>
        <end position="393"/>
    </location>
</feature>
<reference evidence="5 6" key="1">
    <citation type="submission" date="2020-05" db="EMBL/GenBank/DDBJ databases">
        <title>Draft Genome Sequences of Sphingomonas sp. Isolated from the International Space Station.</title>
        <authorList>
            <person name="Bijlani S."/>
            <person name="Singh N.K."/>
            <person name="Mason C.E."/>
            <person name="Wang C.C."/>
            <person name="Venkateswaran K."/>
        </authorList>
    </citation>
    <scope>NUCLEOTIDE SEQUENCE [LARGE SCALE GENOMIC DNA]</scope>
    <source>
        <strain evidence="3 6">IIF7SW-B5</strain>
        <strain evidence="4">ISS-IIF7SWP</strain>
    </source>
</reference>
<gene>
    <name evidence="3" type="ORF">HKX05_03615</name>
    <name evidence="4" type="ORF">HLV41_14090</name>
</gene>
<dbReference type="InterPro" id="IPR052932">
    <property type="entry name" value="OprB_Porin"/>
</dbReference>
<proteinExistence type="inferred from homology"/>
<dbReference type="GeneID" id="78484889"/>
<dbReference type="Gene3D" id="2.40.160.180">
    <property type="entry name" value="Carbohydrate-selective porin OprB"/>
    <property type="match status" value="1"/>
</dbReference>
<dbReference type="GO" id="GO:0008643">
    <property type="term" value="P:carbohydrate transport"/>
    <property type="evidence" value="ECO:0007669"/>
    <property type="project" value="InterPro"/>
</dbReference>
<protein>
    <submittedName>
        <fullName evidence="3 4">Porin</fullName>
    </submittedName>
</protein>
<dbReference type="GO" id="GO:0016020">
    <property type="term" value="C:membrane"/>
    <property type="evidence" value="ECO:0007669"/>
    <property type="project" value="InterPro"/>
</dbReference>
<dbReference type="RefSeq" id="WP_167348879.1">
    <property type="nucleotide sequence ID" value="NZ_JABEOV010000005.1"/>
</dbReference>
<evidence type="ECO:0000313" key="5">
    <source>
        <dbReference type="Proteomes" id="UP000531581"/>
    </source>
</evidence>
<evidence type="ECO:0000313" key="6">
    <source>
        <dbReference type="Proteomes" id="UP000557656"/>
    </source>
</evidence>
<dbReference type="PANTHER" id="PTHR37944">
    <property type="entry name" value="PORIN B"/>
    <property type="match status" value="1"/>
</dbReference>
<dbReference type="PANTHER" id="PTHR37944:SF1">
    <property type="entry name" value="PORIN B"/>
    <property type="match status" value="1"/>
</dbReference>
<organism evidence="4 5">
    <name type="scientific">Sphingomonas sanguinis</name>
    <dbReference type="NCBI Taxonomy" id="33051"/>
    <lineage>
        <taxon>Bacteria</taxon>
        <taxon>Pseudomonadati</taxon>
        <taxon>Pseudomonadota</taxon>
        <taxon>Alphaproteobacteria</taxon>
        <taxon>Sphingomonadales</taxon>
        <taxon>Sphingomonadaceae</taxon>
        <taxon>Sphingomonas</taxon>
    </lineage>
</organism>
<evidence type="ECO:0000256" key="1">
    <source>
        <dbReference type="ARBA" id="ARBA00008769"/>
    </source>
</evidence>
<comment type="caution">
    <text evidence="4">The sequence shown here is derived from an EMBL/GenBank/DDBJ whole genome shotgun (WGS) entry which is preliminary data.</text>
</comment>
<evidence type="ECO:0000256" key="2">
    <source>
        <dbReference type="RuleBase" id="RU363072"/>
    </source>
</evidence>
<comment type="similarity">
    <text evidence="1 2">Belongs to the OprB family.</text>
</comment>
<dbReference type="InterPro" id="IPR038673">
    <property type="entry name" value="OprB_sf"/>
</dbReference>